<name>A0A0J6SHD3_9HYPH</name>
<gene>
    <name evidence="2" type="ORF">VQ02_22090</name>
</gene>
<dbReference type="Proteomes" id="UP000035955">
    <property type="component" value="Unassembled WGS sequence"/>
</dbReference>
<dbReference type="PATRIC" id="fig|298794.3.peg.1821"/>
<evidence type="ECO:0000313" key="2">
    <source>
        <dbReference type="EMBL" id="KMO33069.1"/>
    </source>
</evidence>
<sequence>MPRFFFDIQDGGLTVDDVGTEFPNVHAARDAAIRVLPDIARDYIAPHADREISVLMRNEAGQEVFKASFSLRAEWLVETA</sequence>
<organism evidence="2 3">
    <name type="scientific">Methylobacterium variabile</name>
    <dbReference type="NCBI Taxonomy" id="298794"/>
    <lineage>
        <taxon>Bacteria</taxon>
        <taxon>Pseudomonadati</taxon>
        <taxon>Pseudomonadota</taxon>
        <taxon>Alphaproteobacteria</taxon>
        <taxon>Hyphomicrobiales</taxon>
        <taxon>Methylobacteriaceae</taxon>
        <taxon>Methylobacterium</taxon>
    </lineage>
</organism>
<feature type="domain" description="DUF6894" evidence="1">
    <location>
        <begin position="3"/>
        <end position="70"/>
    </location>
</feature>
<dbReference type="EMBL" id="LABY01000162">
    <property type="protein sequence ID" value="KMO33069.1"/>
    <property type="molecule type" value="Genomic_DNA"/>
</dbReference>
<keyword evidence="3" id="KW-1185">Reference proteome</keyword>
<accession>A0A0J6SHD3</accession>
<dbReference type="Pfam" id="PF21834">
    <property type="entry name" value="DUF6894"/>
    <property type="match status" value="1"/>
</dbReference>
<dbReference type="InterPro" id="IPR054189">
    <property type="entry name" value="DUF6894"/>
</dbReference>
<comment type="caution">
    <text evidence="2">The sequence shown here is derived from an EMBL/GenBank/DDBJ whole genome shotgun (WGS) entry which is preliminary data.</text>
</comment>
<evidence type="ECO:0000259" key="1">
    <source>
        <dbReference type="Pfam" id="PF21834"/>
    </source>
</evidence>
<dbReference type="RefSeq" id="WP_048446369.1">
    <property type="nucleotide sequence ID" value="NZ_LABY01000162.1"/>
</dbReference>
<dbReference type="AlphaFoldDB" id="A0A0J6SHD3"/>
<protein>
    <recommendedName>
        <fullName evidence="1">DUF6894 domain-containing protein</fullName>
    </recommendedName>
</protein>
<proteinExistence type="predicted"/>
<reference evidence="2 3" key="1">
    <citation type="submission" date="2015-03" db="EMBL/GenBank/DDBJ databases">
        <title>Genome sequencing of Methylobacterium variabile DSM 16961.</title>
        <authorList>
            <person name="Chaudhry V."/>
            <person name="Patil P.B."/>
        </authorList>
    </citation>
    <scope>NUCLEOTIDE SEQUENCE [LARGE SCALE GENOMIC DNA]</scope>
    <source>
        <strain evidence="2 3">DSM 16961</strain>
    </source>
</reference>
<evidence type="ECO:0000313" key="3">
    <source>
        <dbReference type="Proteomes" id="UP000035955"/>
    </source>
</evidence>